<evidence type="ECO:0000256" key="2">
    <source>
        <dbReference type="ARBA" id="ARBA00022475"/>
    </source>
</evidence>
<feature type="domain" description="Phosphatidylglycerol lysyltransferase C-terminal" evidence="7">
    <location>
        <begin position="353"/>
        <end position="656"/>
    </location>
</feature>
<dbReference type="SUPFAM" id="SSF144091">
    <property type="entry name" value="Rhomboid-like"/>
    <property type="match status" value="1"/>
</dbReference>
<evidence type="ECO:0000256" key="6">
    <source>
        <dbReference type="SAM" id="Phobius"/>
    </source>
</evidence>
<feature type="transmembrane region" description="Helical" evidence="6">
    <location>
        <begin position="139"/>
        <end position="157"/>
    </location>
</feature>
<protein>
    <submittedName>
        <fullName evidence="8">Membrane protein</fullName>
    </submittedName>
</protein>
<feature type="transmembrane region" description="Helical" evidence="6">
    <location>
        <begin position="278"/>
        <end position="302"/>
    </location>
</feature>
<comment type="subcellular location">
    <subcellularLocation>
        <location evidence="1">Cell membrane</location>
        <topology evidence="1">Multi-pass membrane protein</topology>
    </subcellularLocation>
</comment>
<sequence length="691" mass="74536">MARARSVFVRAPLSIVLALVFVIIGVVTGTAWNSLAGSDLLDRVGYGVAAFSEHQYWVIVSGAFFGLTPWQFVSIVVMLLTIAAWAESRLGTLRTAWVMVVGQVVGLGATLLFAWLLSSDVLPGIHWEWPTHIAATRDVGMTTAIVGLAAAASATLTSPWRLRFRLILAVYVSVSLMFDGTLADVSHLVSFLLMLGIGEVFFSAGEHGFAPRTRREVRLLGYAGMIAIGIADIVMWFLPGEGPFSPTDSDGDATWVRWVELGVIALIAWQLRLGKRWAWIVSLVLGAFNIIGLVVVVLLVALTDFQSGGGILLGTTLLWVVLTWVLVAGRFAFRVPARVSAGGTDDVDRAKSLLENFGGGTMSWMTTWEGNRYHFLDAAAASGSAGYVAFQRHAGVMIALTDPVCAPEDTDRAVREFVDFAEHSGLTPCWFSVGEEAAAASRRAGWRAVKIAEDSIVDLEGLAFKGKSWQGVRTALNRARKEGIEHRLVRLADESLDILAQVSGISDEWVGGKGLPEMGFTLGGVDEALAEEVLVSLAVNSEGDVLGVLSWLPVFGPGGRHRGWTLDVMRRAGDEFGPVIEFLLGSAMLEFQSRGADFVSLSGAPLAGNDDPSTVGTTERALDLLGAAMEPFYGFRSLHAFKKKFKPRYEPVYLAYRDEGDLPRIGIAISRAYLPDATPAQLGRMVMSARG</sequence>
<dbReference type="InterPro" id="IPR035952">
    <property type="entry name" value="Rhomboid-like_sf"/>
</dbReference>
<keyword evidence="5 6" id="KW-0472">Membrane</keyword>
<evidence type="ECO:0000313" key="8">
    <source>
        <dbReference type="EMBL" id="ALG86633.1"/>
    </source>
</evidence>
<evidence type="ECO:0000256" key="1">
    <source>
        <dbReference type="ARBA" id="ARBA00004651"/>
    </source>
</evidence>
<dbReference type="PANTHER" id="PTHR34697">
    <property type="entry name" value="PHOSPHATIDYLGLYCEROL LYSYLTRANSFERASE"/>
    <property type="match status" value="1"/>
</dbReference>
<feature type="transmembrane region" description="Helical" evidence="6">
    <location>
        <begin position="97"/>
        <end position="119"/>
    </location>
</feature>
<evidence type="ECO:0000259" key="7">
    <source>
        <dbReference type="Pfam" id="PF09924"/>
    </source>
</evidence>
<dbReference type="AlphaFoldDB" id="A0A0N9NKQ4"/>
<dbReference type="Pfam" id="PF09924">
    <property type="entry name" value="LPG_synthase_C"/>
    <property type="match status" value="1"/>
</dbReference>
<feature type="transmembrane region" description="Helical" evidence="6">
    <location>
        <begin position="217"/>
        <end position="238"/>
    </location>
</feature>
<dbReference type="PATRIC" id="fig|1136941.3.peg.1136"/>
<dbReference type="KEGG" id="goq:ACH46_05555"/>
<feature type="transmembrane region" description="Helical" evidence="6">
    <location>
        <begin position="188"/>
        <end position="205"/>
    </location>
</feature>
<dbReference type="OrthoDB" id="594838at2"/>
<reference evidence="9" key="1">
    <citation type="submission" date="2015-06" db="EMBL/GenBank/DDBJ databases">
        <title>Complete genome sequence and metabolic analysis of phthalate degradation pathway in Gordonia sp. QH-11.</title>
        <authorList>
            <person name="Jin D."/>
            <person name="Kong X."/>
            <person name="Bai Z."/>
        </authorList>
    </citation>
    <scope>NUCLEOTIDE SEQUENCE [LARGE SCALE GENOMIC DNA]</scope>
    <source>
        <strain evidence="9">QH-11</strain>
    </source>
</reference>
<dbReference type="Pfam" id="PF20401">
    <property type="entry name" value="Rhomboid_2"/>
    <property type="match status" value="1"/>
</dbReference>
<feature type="transmembrane region" description="Helical" evidence="6">
    <location>
        <begin position="56"/>
        <end position="85"/>
    </location>
</feature>
<feature type="transmembrane region" description="Helical" evidence="6">
    <location>
        <begin position="12"/>
        <end position="36"/>
    </location>
</feature>
<name>A0A0N9NKQ4_9ACTN</name>
<feature type="transmembrane region" description="Helical" evidence="6">
    <location>
        <begin position="164"/>
        <end position="182"/>
    </location>
</feature>
<gene>
    <name evidence="8" type="ORF">ACH46_05555</name>
</gene>
<dbReference type="Proteomes" id="UP000063789">
    <property type="component" value="Chromosome"/>
</dbReference>
<dbReference type="GO" id="GO:0055091">
    <property type="term" value="P:phospholipid homeostasis"/>
    <property type="evidence" value="ECO:0007669"/>
    <property type="project" value="TreeGrafter"/>
</dbReference>
<dbReference type="InterPro" id="IPR046862">
    <property type="entry name" value="Rhomboid_2"/>
</dbReference>
<feature type="transmembrane region" description="Helical" evidence="6">
    <location>
        <begin position="253"/>
        <end position="271"/>
    </location>
</feature>
<dbReference type="InterPro" id="IPR024320">
    <property type="entry name" value="LPG_synthase_C"/>
</dbReference>
<evidence type="ECO:0000256" key="3">
    <source>
        <dbReference type="ARBA" id="ARBA00022692"/>
    </source>
</evidence>
<proteinExistence type="predicted"/>
<keyword evidence="3 6" id="KW-0812">Transmembrane</keyword>
<reference evidence="8 9" key="2">
    <citation type="journal article" date="2017" name="Int. J. Syst. Evol. Microbiol.">
        <title>Gordonia phthalatica sp. nov., a di-n-butyl phthalate-degrading bacterium isolated from activated sludge.</title>
        <authorList>
            <person name="Jin D."/>
            <person name="Kong X."/>
            <person name="Jia M."/>
            <person name="Yu X."/>
            <person name="Wang X."/>
            <person name="Zhuang X."/>
            <person name="Deng Y."/>
            <person name="Bai Z."/>
        </authorList>
    </citation>
    <scope>NUCLEOTIDE SEQUENCE [LARGE SCALE GENOMIC DNA]</scope>
    <source>
        <strain evidence="8 9">QH-11</strain>
    </source>
</reference>
<dbReference type="PANTHER" id="PTHR34697:SF2">
    <property type="entry name" value="PHOSPHATIDYLGLYCEROL LYSYLTRANSFERASE"/>
    <property type="match status" value="1"/>
</dbReference>
<dbReference type="GO" id="GO:0005886">
    <property type="term" value="C:plasma membrane"/>
    <property type="evidence" value="ECO:0007669"/>
    <property type="project" value="UniProtKB-SubCell"/>
</dbReference>
<accession>A0A0N9NKQ4</accession>
<keyword evidence="9" id="KW-1185">Reference proteome</keyword>
<evidence type="ECO:0000256" key="4">
    <source>
        <dbReference type="ARBA" id="ARBA00022989"/>
    </source>
</evidence>
<keyword evidence="4 6" id="KW-1133">Transmembrane helix</keyword>
<organism evidence="8 9">
    <name type="scientific">Gordonia phthalatica</name>
    <dbReference type="NCBI Taxonomy" id="1136941"/>
    <lineage>
        <taxon>Bacteria</taxon>
        <taxon>Bacillati</taxon>
        <taxon>Actinomycetota</taxon>
        <taxon>Actinomycetes</taxon>
        <taxon>Mycobacteriales</taxon>
        <taxon>Gordoniaceae</taxon>
        <taxon>Gordonia</taxon>
    </lineage>
</organism>
<dbReference type="InterPro" id="IPR051211">
    <property type="entry name" value="PG_lysyltransferase"/>
</dbReference>
<dbReference type="STRING" id="1136941.ACH46_05555"/>
<dbReference type="GO" id="GO:0016755">
    <property type="term" value="F:aminoacyltransferase activity"/>
    <property type="evidence" value="ECO:0007669"/>
    <property type="project" value="TreeGrafter"/>
</dbReference>
<feature type="transmembrane region" description="Helical" evidence="6">
    <location>
        <begin position="308"/>
        <end position="328"/>
    </location>
</feature>
<evidence type="ECO:0000256" key="5">
    <source>
        <dbReference type="ARBA" id="ARBA00023136"/>
    </source>
</evidence>
<dbReference type="EMBL" id="CP011853">
    <property type="protein sequence ID" value="ALG86633.1"/>
    <property type="molecule type" value="Genomic_DNA"/>
</dbReference>
<keyword evidence="2" id="KW-1003">Cell membrane</keyword>
<evidence type="ECO:0000313" key="9">
    <source>
        <dbReference type="Proteomes" id="UP000063789"/>
    </source>
</evidence>